<dbReference type="Pfam" id="PF00528">
    <property type="entry name" value="BPD_transp_1"/>
    <property type="match status" value="1"/>
</dbReference>
<dbReference type="InterPro" id="IPR035906">
    <property type="entry name" value="MetI-like_sf"/>
</dbReference>
<dbReference type="PROSITE" id="PS50928">
    <property type="entry name" value="ABC_TM1"/>
    <property type="match status" value="1"/>
</dbReference>
<evidence type="ECO:0000256" key="4">
    <source>
        <dbReference type="ARBA" id="ARBA00022475"/>
    </source>
</evidence>
<feature type="transmembrane region" description="Helical" evidence="9">
    <location>
        <begin position="79"/>
        <end position="112"/>
    </location>
</feature>
<reference evidence="13" key="1">
    <citation type="journal article" date="2019" name="Int. J. Syst. Evol. Microbiol.">
        <title>The Global Catalogue of Microorganisms (GCM) 10K type strain sequencing project: providing services to taxonomists for standard genome sequencing and annotation.</title>
        <authorList>
            <consortium name="The Broad Institute Genomics Platform"/>
            <consortium name="The Broad Institute Genome Sequencing Center for Infectious Disease"/>
            <person name="Wu L."/>
            <person name="Ma J."/>
        </authorList>
    </citation>
    <scope>NUCLEOTIDE SEQUENCE [LARGE SCALE GENOMIC DNA]</scope>
    <source>
        <strain evidence="13">CGMCC 4.7317</strain>
    </source>
</reference>
<evidence type="ECO:0000256" key="10">
    <source>
        <dbReference type="RuleBase" id="RU363054"/>
    </source>
</evidence>
<gene>
    <name evidence="12" type="primary">pstC</name>
    <name evidence="12" type="ORF">ACFQGU_01400</name>
</gene>
<feature type="transmembrane region" description="Helical" evidence="9">
    <location>
        <begin position="174"/>
        <end position="197"/>
    </location>
</feature>
<keyword evidence="7 9" id="KW-1133">Transmembrane helix</keyword>
<dbReference type="SUPFAM" id="SSF161098">
    <property type="entry name" value="MetI-like"/>
    <property type="match status" value="1"/>
</dbReference>
<feature type="transmembrane region" description="Helical" evidence="9">
    <location>
        <begin position="28"/>
        <end position="53"/>
    </location>
</feature>
<keyword evidence="8 9" id="KW-0472">Membrane</keyword>
<dbReference type="InterPro" id="IPR051124">
    <property type="entry name" value="Phosphate_Transport_Permease"/>
</dbReference>
<dbReference type="PANTHER" id="PTHR30425">
    <property type="entry name" value="PHOSPHATE TRANSPORT SYSTEM PERMEASE PROTEIN PST"/>
    <property type="match status" value="1"/>
</dbReference>
<evidence type="ECO:0000256" key="6">
    <source>
        <dbReference type="ARBA" id="ARBA00022692"/>
    </source>
</evidence>
<keyword evidence="5 10" id="KW-0592">Phosphate transport</keyword>
<dbReference type="EMBL" id="JBHSTI010000002">
    <property type="protein sequence ID" value="MFC6236516.1"/>
    <property type="molecule type" value="Genomic_DNA"/>
</dbReference>
<proteinExistence type="inferred from homology"/>
<organism evidence="12 13">
    <name type="scientific">Longivirga aurantiaca</name>
    <dbReference type="NCBI Taxonomy" id="1837743"/>
    <lineage>
        <taxon>Bacteria</taxon>
        <taxon>Bacillati</taxon>
        <taxon>Actinomycetota</taxon>
        <taxon>Actinomycetes</taxon>
        <taxon>Sporichthyales</taxon>
        <taxon>Sporichthyaceae</taxon>
        <taxon>Longivirga</taxon>
    </lineage>
</organism>
<evidence type="ECO:0000313" key="13">
    <source>
        <dbReference type="Proteomes" id="UP001596138"/>
    </source>
</evidence>
<comment type="function">
    <text evidence="10">Part of the binding-protein-dependent transport system for phosphate; probably responsible for the translocation of the substrate across the membrane.</text>
</comment>
<name>A0ABW1SVS0_9ACTN</name>
<evidence type="ECO:0000256" key="5">
    <source>
        <dbReference type="ARBA" id="ARBA00022592"/>
    </source>
</evidence>
<evidence type="ECO:0000256" key="7">
    <source>
        <dbReference type="ARBA" id="ARBA00022989"/>
    </source>
</evidence>
<comment type="caution">
    <text evidence="12">The sequence shown here is derived from an EMBL/GenBank/DDBJ whole genome shotgun (WGS) entry which is preliminary data.</text>
</comment>
<accession>A0ABW1SVS0</accession>
<keyword evidence="13" id="KW-1185">Reference proteome</keyword>
<evidence type="ECO:0000256" key="3">
    <source>
        <dbReference type="ARBA" id="ARBA00022448"/>
    </source>
</evidence>
<protein>
    <recommendedName>
        <fullName evidence="10">Phosphate transport system permease protein</fullName>
    </recommendedName>
</protein>
<evidence type="ECO:0000256" key="2">
    <source>
        <dbReference type="ARBA" id="ARBA00007069"/>
    </source>
</evidence>
<feature type="transmembrane region" description="Helical" evidence="9">
    <location>
        <begin position="292"/>
        <end position="313"/>
    </location>
</feature>
<keyword evidence="3 9" id="KW-0813">Transport</keyword>
<evidence type="ECO:0000256" key="9">
    <source>
        <dbReference type="RuleBase" id="RU363032"/>
    </source>
</evidence>
<feature type="transmembrane region" description="Helical" evidence="9">
    <location>
        <begin position="124"/>
        <end position="148"/>
    </location>
</feature>
<feature type="domain" description="ABC transmembrane type-1" evidence="11">
    <location>
        <begin position="87"/>
        <end position="313"/>
    </location>
</feature>
<dbReference type="RefSeq" id="WP_386763559.1">
    <property type="nucleotide sequence ID" value="NZ_JBHSTI010000002.1"/>
</dbReference>
<dbReference type="Gene3D" id="1.10.3720.10">
    <property type="entry name" value="MetI-like"/>
    <property type="match status" value="1"/>
</dbReference>
<sequence>MSTTVKPPGAPEAAPEIKGAAVRRGDQVFLGLSRGAGVLILVIMAAIAVFLIWKAIPGLQANTANFFTTQDWKPDSDPAYFGIAALAFGTVMTAIIAMLLAVPVGIGIALFIAYYANKRLGSALGFVTDLLAAVPSIIFGMWGLSFLMPQMQGFLQWLTTYFAWIPLFQNDLGIYTRSIMIAGTVLAIMVLPTVSAISREVFLQVPREHVEAALALGATRWEMVRMAVFPFARPGMISASMLGLGRALGETIAVALVLSATYSINWQITEPGGNTFAANIALRWNEARPTGLSALIASGLVLFVITLAVNMIARIVIARRSEFSGANS</sequence>
<evidence type="ECO:0000256" key="8">
    <source>
        <dbReference type="ARBA" id="ARBA00023136"/>
    </source>
</evidence>
<dbReference type="PANTHER" id="PTHR30425:SF1">
    <property type="entry name" value="PHOSPHATE TRANSPORT SYSTEM PERMEASE PROTEIN PSTC"/>
    <property type="match status" value="1"/>
</dbReference>
<dbReference type="NCBIfam" id="TIGR02138">
    <property type="entry name" value="phosphate_pstC"/>
    <property type="match status" value="1"/>
</dbReference>
<comment type="similarity">
    <text evidence="2 10">Belongs to the binding-protein-dependent transport system permease family. CysTW subfamily.</text>
</comment>
<keyword evidence="4 10" id="KW-1003">Cell membrane</keyword>
<keyword evidence="6 9" id="KW-0812">Transmembrane</keyword>
<dbReference type="InterPro" id="IPR011864">
    <property type="entry name" value="Phosphate_PstC"/>
</dbReference>
<evidence type="ECO:0000259" key="11">
    <source>
        <dbReference type="PROSITE" id="PS50928"/>
    </source>
</evidence>
<evidence type="ECO:0000313" key="12">
    <source>
        <dbReference type="EMBL" id="MFC6236516.1"/>
    </source>
</evidence>
<evidence type="ECO:0000256" key="1">
    <source>
        <dbReference type="ARBA" id="ARBA00004651"/>
    </source>
</evidence>
<feature type="transmembrane region" description="Helical" evidence="9">
    <location>
        <begin position="243"/>
        <end position="264"/>
    </location>
</feature>
<dbReference type="InterPro" id="IPR000515">
    <property type="entry name" value="MetI-like"/>
</dbReference>
<comment type="subcellular location">
    <subcellularLocation>
        <location evidence="1 9">Cell membrane</location>
        <topology evidence="1 9">Multi-pass membrane protein</topology>
    </subcellularLocation>
</comment>
<dbReference type="CDD" id="cd06261">
    <property type="entry name" value="TM_PBP2"/>
    <property type="match status" value="1"/>
</dbReference>
<dbReference type="Proteomes" id="UP001596138">
    <property type="component" value="Unassembled WGS sequence"/>
</dbReference>